<evidence type="ECO:0000259" key="2">
    <source>
        <dbReference type="PROSITE" id="PS50943"/>
    </source>
</evidence>
<dbReference type="GO" id="GO:0003677">
    <property type="term" value="F:DNA binding"/>
    <property type="evidence" value="ECO:0007669"/>
    <property type="project" value="UniProtKB-KW"/>
</dbReference>
<sequence>MRGASDHLSIGERVAFYRARRGLTQAVLANLVGRSEDWLSKIERGEREVRRLDVLTELAAALRVELADLLGQPVLLEDDHEHDDVPAIRDALMAPARLSRVLFGVEDDGARLPDVRQVWRLTEGAWDHYQRGDVGRTVQLLPRLIQAAQSIETRSADGLDGWAVSSRIHHLATTTLTKIGESDLSWIAAERAMKAADQADDPLVLASAARAGTHALLAVGRYDDAIQLGQTARDWLSRQLRQLDPAALSVQGMLDLRMATAASRRNDRATTTQLLASARAAAEQLGVDANHWQTSFGPTNVALHELSAALDLGDISYVTEHGPQIDSSPLPTVRQVAHQIDLARAFSYAGQDANAVSSLLTAERKSPQLIHHNPVVREIVRTIHRRTPASNHRHSPVRELAERCRAIQ</sequence>
<dbReference type="RefSeq" id="WP_184802349.1">
    <property type="nucleotide sequence ID" value="NZ_JACHMY010000001.1"/>
</dbReference>
<name>A0A7W9MYA0_9ACTN</name>
<dbReference type="SMART" id="SM00530">
    <property type="entry name" value="HTH_XRE"/>
    <property type="match status" value="1"/>
</dbReference>
<dbReference type="GO" id="GO:0003700">
    <property type="term" value="F:DNA-binding transcription factor activity"/>
    <property type="evidence" value="ECO:0007669"/>
    <property type="project" value="TreeGrafter"/>
</dbReference>
<evidence type="ECO:0000256" key="1">
    <source>
        <dbReference type="ARBA" id="ARBA00023125"/>
    </source>
</evidence>
<dbReference type="Pfam" id="PF13560">
    <property type="entry name" value="HTH_31"/>
    <property type="match status" value="1"/>
</dbReference>
<feature type="domain" description="HTH cro/C1-type" evidence="2">
    <location>
        <begin position="14"/>
        <end position="69"/>
    </location>
</feature>
<comment type="caution">
    <text evidence="3">The sequence shown here is derived from an EMBL/GenBank/DDBJ whole genome shotgun (WGS) entry which is preliminary data.</text>
</comment>
<proteinExistence type="predicted"/>
<dbReference type="InterPro" id="IPR010982">
    <property type="entry name" value="Lambda_DNA-bd_dom_sf"/>
</dbReference>
<protein>
    <submittedName>
        <fullName evidence="3">Transcriptional regulator with XRE-family HTH domain</fullName>
    </submittedName>
</protein>
<evidence type="ECO:0000313" key="4">
    <source>
        <dbReference type="Proteomes" id="UP000549971"/>
    </source>
</evidence>
<dbReference type="Proteomes" id="UP000549971">
    <property type="component" value="Unassembled WGS sequence"/>
</dbReference>
<dbReference type="PROSITE" id="PS50943">
    <property type="entry name" value="HTH_CROC1"/>
    <property type="match status" value="1"/>
</dbReference>
<dbReference type="CDD" id="cd00093">
    <property type="entry name" value="HTH_XRE"/>
    <property type="match status" value="1"/>
</dbReference>
<dbReference type="PANTHER" id="PTHR46797">
    <property type="entry name" value="HTH-TYPE TRANSCRIPTIONAL REGULATOR"/>
    <property type="match status" value="1"/>
</dbReference>
<gene>
    <name evidence="3" type="ORF">HDA39_006916</name>
</gene>
<dbReference type="InterPro" id="IPR001387">
    <property type="entry name" value="Cro/C1-type_HTH"/>
</dbReference>
<dbReference type="InterPro" id="IPR050807">
    <property type="entry name" value="TransReg_Diox_bact_type"/>
</dbReference>
<dbReference type="EMBL" id="JACHMY010000001">
    <property type="protein sequence ID" value="MBB5840182.1"/>
    <property type="molecule type" value="Genomic_DNA"/>
</dbReference>
<dbReference type="Gene3D" id="1.10.260.40">
    <property type="entry name" value="lambda repressor-like DNA-binding domains"/>
    <property type="match status" value="1"/>
</dbReference>
<dbReference type="SUPFAM" id="SSF47413">
    <property type="entry name" value="lambda repressor-like DNA-binding domains"/>
    <property type="match status" value="1"/>
</dbReference>
<keyword evidence="4" id="KW-1185">Reference proteome</keyword>
<dbReference type="GO" id="GO:0005829">
    <property type="term" value="C:cytosol"/>
    <property type="evidence" value="ECO:0007669"/>
    <property type="project" value="TreeGrafter"/>
</dbReference>
<accession>A0A7W9MYA0</accession>
<evidence type="ECO:0000313" key="3">
    <source>
        <dbReference type="EMBL" id="MBB5840182.1"/>
    </source>
</evidence>
<organism evidence="3 4">
    <name type="scientific">Kribbella italica</name>
    <dbReference type="NCBI Taxonomy" id="1540520"/>
    <lineage>
        <taxon>Bacteria</taxon>
        <taxon>Bacillati</taxon>
        <taxon>Actinomycetota</taxon>
        <taxon>Actinomycetes</taxon>
        <taxon>Propionibacteriales</taxon>
        <taxon>Kribbellaceae</taxon>
        <taxon>Kribbella</taxon>
    </lineage>
</organism>
<keyword evidence="1" id="KW-0238">DNA-binding</keyword>
<dbReference type="AlphaFoldDB" id="A0A7W9MYA0"/>
<dbReference type="PANTHER" id="PTHR46797:SF1">
    <property type="entry name" value="METHYLPHOSPHONATE SYNTHASE"/>
    <property type="match status" value="1"/>
</dbReference>
<reference evidence="3 4" key="1">
    <citation type="submission" date="2020-08" db="EMBL/GenBank/DDBJ databases">
        <title>Sequencing the genomes of 1000 actinobacteria strains.</title>
        <authorList>
            <person name="Klenk H.-P."/>
        </authorList>
    </citation>
    <scope>NUCLEOTIDE SEQUENCE [LARGE SCALE GENOMIC DNA]</scope>
    <source>
        <strain evidence="3 4">DSM 28967</strain>
    </source>
</reference>